<keyword evidence="1" id="KW-0560">Oxidoreductase</keyword>
<dbReference type="Proteomes" id="UP000649289">
    <property type="component" value="Unassembled WGS sequence"/>
</dbReference>
<dbReference type="EMBL" id="JACXYY010000001">
    <property type="protein sequence ID" value="MBD3913534.1"/>
    <property type="molecule type" value="Genomic_DNA"/>
</dbReference>
<dbReference type="InterPro" id="IPR007698">
    <property type="entry name" value="AlaDH/PNT_NAD(H)-bd"/>
</dbReference>
<dbReference type="Pfam" id="PF05222">
    <property type="entry name" value="AlaDh_PNT_N"/>
    <property type="match status" value="1"/>
</dbReference>
<name>A0ABR8MHF4_9ACTN</name>
<dbReference type="PANTHER" id="PTHR42795:SF1">
    <property type="entry name" value="ALANINE DEHYDROGENASE"/>
    <property type="match status" value="1"/>
</dbReference>
<evidence type="ECO:0000259" key="3">
    <source>
        <dbReference type="SMART" id="SM01002"/>
    </source>
</evidence>
<gene>
    <name evidence="5" type="ORF">IEZ25_02810</name>
</gene>
<accession>A0ABR8MHF4</accession>
<proteinExistence type="predicted"/>
<dbReference type="InterPro" id="IPR046951">
    <property type="entry name" value="CEOS"/>
</dbReference>
<dbReference type="InterPro" id="IPR036291">
    <property type="entry name" value="NAD(P)-bd_dom_sf"/>
</dbReference>
<evidence type="ECO:0000256" key="2">
    <source>
        <dbReference type="SAM" id="MobiDB-lite"/>
    </source>
</evidence>
<keyword evidence="6" id="KW-1185">Reference proteome</keyword>
<dbReference type="PANTHER" id="PTHR42795">
    <property type="entry name" value="ALANINE DEHYDROGENASE"/>
    <property type="match status" value="1"/>
</dbReference>
<feature type="domain" description="Alanine dehydrogenase/pyridine nucleotide transhydrogenase N-terminal" evidence="4">
    <location>
        <begin position="101"/>
        <end position="238"/>
    </location>
</feature>
<dbReference type="InterPro" id="IPR007886">
    <property type="entry name" value="AlaDH/PNT_N"/>
</dbReference>
<comment type="caution">
    <text evidence="5">The sequence shown here is derived from an EMBL/GenBank/DDBJ whole genome shotgun (WGS) entry which is preliminary data.</text>
</comment>
<evidence type="ECO:0000313" key="5">
    <source>
        <dbReference type="EMBL" id="MBD3913534.1"/>
    </source>
</evidence>
<dbReference type="CDD" id="cd12181">
    <property type="entry name" value="ceo_syn"/>
    <property type="match status" value="1"/>
</dbReference>
<feature type="compositionally biased region" description="Low complexity" evidence="2">
    <location>
        <begin position="8"/>
        <end position="30"/>
    </location>
</feature>
<dbReference type="Pfam" id="PF01262">
    <property type="entry name" value="AlaDh_PNT_C"/>
    <property type="match status" value="1"/>
</dbReference>
<organism evidence="5 6">
    <name type="scientific">Nocardioides hwasunensis</name>
    <dbReference type="NCBI Taxonomy" id="397258"/>
    <lineage>
        <taxon>Bacteria</taxon>
        <taxon>Bacillati</taxon>
        <taxon>Actinomycetota</taxon>
        <taxon>Actinomycetes</taxon>
        <taxon>Propionibacteriales</taxon>
        <taxon>Nocardioidaceae</taxon>
        <taxon>Nocardioides</taxon>
    </lineage>
</organism>
<evidence type="ECO:0000313" key="6">
    <source>
        <dbReference type="Proteomes" id="UP000649289"/>
    </source>
</evidence>
<dbReference type="SUPFAM" id="SSF52283">
    <property type="entry name" value="Formate/glycerate dehydrogenase catalytic domain-like"/>
    <property type="match status" value="1"/>
</dbReference>
<dbReference type="Gene3D" id="3.40.50.720">
    <property type="entry name" value="NAD(P)-binding Rossmann-like Domain"/>
    <property type="match status" value="2"/>
</dbReference>
<sequence length="474" mass="51077">MRAARDPASCTSSAARAASSVSEESSTAATLVPGRSVAARSHPGFRQGSPDERQVATARHVQEVRQVHQGEACRQAREGGRQVRRHRAPDPQEAVTRLSLGVIGTSAKENEHRLPLHPEHLHRLAPDVAARTTLEHGYADHFGVSDAELAGQVAGFASREEILATADVVVLPKPQHEDVAAMHAGQVLWGWPHCVQDPELTQLAIDRELTLIAFEAMNHWTRDGYVGLHVFHKNNELAGYCSVLQAMELVGITGDYGRRLSAVVIGFGATARGAVTALKAHGVGDVAVLTTRGVAAVGSPIHSVRIRQFDHDPDDPSASMVITERGREPLAAYLAENDIVVNCTLQDTAAPLTYLHTDDLPAFRSGSLIVDVSCDEGMGFSWAAPTTFADPMHTVGGRVHYYAVDHSPSYLWSSATWENSEALLPFIETVLDGPEAWATSETLTRAIEIQDGRILNPAILAFQGRAAEHPYAVG</sequence>
<dbReference type="SMART" id="SM01003">
    <property type="entry name" value="AlaDh_PNT_N"/>
    <property type="match status" value="1"/>
</dbReference>
<reference evidence="5 6" key="1">
    <citation type="submission" date="2020-09" db="EMBL/GenBank/DDBJ databases">
        <title>novel species in genus Nocardioides.</title>
        <authorList>
            <person name="Zhang G."/>
        </authorList>
    </citation>
    <scope>NUCLEOTIDE SEQUENCE [LARGE SCALE GENOMIC DNA]</scope>
    <source>
        <strain evidence="5 6">19197</strain>
    </source>
</reference>
<evidence type="ECO:0000259" key="4">
    <source>
        <dbReference type="SMART" id="SM01003"/>
    </source>
</evidence>
<feature type="region of interest" description="Disordered" evidence="2">
    <location>
        <begin position="1"/>
        <end position="51"/>
    </location>
</feature>
<protein>
    <submittedName>
        <fullName evidence="5">Alanine dehydrogenase</fullName>
    </submittedName>
</protein>
<feature type="domain" description="Alanine dehydrogenase/pyridine nucleotide transhydrogenase NAD(H)-binding" evidence="3">
    <location>
        <begin position="241"/>
        <end position="403"/>
    </location>
</feature>
<dbReference type="SMART" id="SM01002">
    <property type="entry name" value="AlaDh_PNT_C"/>
    <property type="match status" value="1"/>
</dbReference>
<dbReference type="SUPFAM" id="SSF51735">
    <property type="entry name" value="NAD(P)-binding Rossmann-fold domains"/>
    <property type="match status" value="1"/>
</dbReference>
<evidence type="ECO:0000256" key="1">
    <source>
        <dbReference type="ARBA" id="ARBA00023002"/>
    </source>
</evidence>